<dbReference type="AlphaFoldDB" id="A0A1A9WJX8"/>
<dbReference type="Gene3D" id="2.120.10.30">
    <property type="entry name" value="TolB, C-terminal domain"/>
    <property type="match status" value="1"/>
</dbReference>
<dbReference type="Proteomes" id="UP000091820">
    <property type="component" value="Unassembled WGS sequence"/>
</dbReference>
<protein>
    <recommendedName>
        <fullName evidence="5">Peptidylamidoglycolate lyase</fullName>
    </recommendedName>
</protein>
<name>A0A1A9WJX8_9MUSC</name>
<dbReference type="VEuPathDB" id="VectorBase:GBRI022470"/>
<accession>A0A1A9WJX8</accession>
<sequence>MSRTLSANSNIIVSRATYKTKKRQEHIFRAHVWTQDTFDLRNSYRDVECNNTVLVLDRQAGKLVYEWGKDLFYMPHGLSIDQEDNVWFADVALHQIFKFGPLGFPNKPLMTLDMGFIPGM</sequence>
<evidence type="ECO:0008006" key="5">
    <source>
        <dbReference type="Google" id="ProtNLM"/>
    </source>
</evidence>
<keyword evidence="1" id="KW-0732">Signal</keyword>
<dbReference type="PANTHER" id="PTHR10680">
    <property type="entry name" value="PEPTIDYL-GLYCINE ALPHA-AMIDATING MONOOXYGENASE"/>
    <property type="match status" value="1"/>
</dbReference>
<reference evidence="4" key="1">
    <citation type="submission" date="2014-03" db="EMBL/GenBank/DDBJ databases">
        <authorList>
            <person name="Aksoy S."/>
            <person name="Warren W."/>
            <person name="Wilson R.K."/>
        </authorList>
    </citation>
    <scope>NUCLEOTIDE SEQUENCE [LARGE SCALE GENOMIC DNA]</scope>
    <source>
        <strain evidence="4">IAEA</strain>
    </source>
</reference>
<evidence type="ECO:0000313" key="3">
    <source>
        <dbReference type="EnsemblMetazoa" id="GBRI022470-PA"/>
    </source>
</evidence>
<keyword evidence="4" id="KW-1185">Reference proteome</keyword>
<evidence type="ECO:0000256" key="2">
    <source>
        <dbReference type="ARBA" id="ARBA00023180"/>
    </source>
</evidence>
<dbReference type="GO" id="GO:0005576">
    <property type="term" value="C:extracellular region"/>
    <property type="evidence" value="ECO:0007669"/>
    <property type="project" value="TreeGrafter"/>
</dbReference>
<evidence type="ECO:0000313" key="4">
    <source>
        <dbReference type="Proteomes" id="UP000091820"/>
    </source>
</evidence>
<dbReference type="SUPFAM" id="SSF63829">
    <property type="entry name" value="Calcium-dependent phosphotriesterase"/>
    <property type="match status" value="1"/>
</dbReference>
<reference evidence="3" key="2">
    <citation type="submission" date="2020-05" db="UniProtKB">
        <authorList>
            <consortium name="EnsemblMetazoa"/>
        </authorList>
    </citation>
    <scope>IDENTIFICATION</scope>
    <source>
        <strain evidence="3">IAEA</strain>
    </source>
</reference>
<proteinExistence type="predicted"/>
<dbReference type="PANTHER" id="PTHR10680:SF36">
    <property type="entry name" value="PEPTIDYL-ALPHA-HYDROXYGLYCINE ALPHA-AMIDATING LYASE 1"/>
    <property type="match status" value="1"/>
</dbReference>
<organism evidence="3 4">
    <name type="scientific">Glossina brevipalpis</name>
    <dbReference type="NCBI Taxonomy" id="37001"/>
    <lineage>
        <taxon>Eukaryota</taxon>
        <taxon>Metazoa</taxon>
        <taxon>Ecdysozoa</taxon>
        <taxon>Arthropoda</taxon>
        <taxon>Hexapoda</taxon>
        <taxon>Insecta</taxon>
        <taxon>Pterygota</taxon>
        <taxon>Neoptera</taxon>
        <taxon>Endopterygota</taxon>
        <taxon>Diptera</taxon>
        <taxon>Brachycera</taxon>
        <taxon>Muscomorpha</taxon>
        <taxon>Hippoboscoidea</taxon>
        <taxon>Glossinidae</taxon>
        <taxon>Glossina</taxon>
    </lineage>
</organism>
<dbReference type="InterPro" id="IPR011042">
    <property type="entry name" value="6-blade_b-propeller_TolB-like"/>
</dbReference>
<keyword evidence="2" id="KW-0325">Glycoprotein</keyword>
<evidence type="ECO:0000256" key="1">
    <source>
        <dbReference type="ARBA" id="ARBA00022729"/>
    </source>
</evidence>
<dbReference type="EnsemblMetazoa" id="GBRI022470-RA">
    <property type="protein sequence ID" value="GBRI022470-PA"/>
    <property type="gene ID" value="GBRI022470"/>
</dbReference>